<dbReference type="EMBL" id="AMGO01000052">
    <property type="protein sequence ID" value="EKE43576.1"/>
    <property type="molecule type" value="Genomic_DNA"/>
</dbReference>
<dbReference type="GO" id="GO:0008324">
    <property type="term" value="F:monoatomic cation transmembrane transporter activity"/>
    <property type="evidence" value="ECO:0007669"/>
    <property type="project" value="InterPro"/>
</dbReference>
<feature type="transmembrane region" description="Helical" evidence="8">
    <location>
        <begin position="193"/>
        <end position="211"/>
    </location>
</feature>
<sequence length="505" mass="52672">MGAHLLRLPFILLLGGIGALAMFVPAIHGWQVRDLAVARAFLYSGLLFCIIFAMLALAVGARPSRHPIRAQLLSLAGALSLLPALLAVPLYEGAGNVRFVAAWFEMISCLTTTGASVFDGPRVLPETLHLWRGLVGWLGGLLMWVSAAAILAPLNLGGFEVVSTGQIGVGDSLSRGSRPVDTSDRLTRQAARLIPIYGGLTLVLWIALVIAGLRPFDGAMIALSTMSTSGIVAANGPGAAGLLPEAIVLIFLVFAVSRLTFTDDGGGRGAVGRLLRDPEIRLAAAIVLAVPVVLFLRHWWGALDGRAAGDPVAALRALWGALFTTLSFLTTTGFTSAAFDASRAWSGLQTPGLALMGLALVGGGVGTTAGGVKLLRIYALARHGQRELEKLVSPSSVGSSGTGGARQLRRLGAYLAWIFFMLFALSITLVMAALTLAGIDFEGAVVLTIAALSTTGPLAAAAPDTPILYSAMGDPARLILAVAMVLGRLETLALIALFNREFWRG</sequence>
<evidence type="ECO:0000256" key="7">
    <source>
        <dbReference type="ARBA" id="ARBA00023136"/>
    </source>
</evidence>
<evidence type="ECO:0000313" key="9">
    <source>
        <dbReference type="EMBL" id="EKE43576.1"/>
    </source>
</evidence>
<keyword evidence="6" id="KW-0406">Ion transport</keyword>
<feature type="transmembrane region" description="Helical" evidence="8">
    <location>
        <begin position="40"/>
        <end position="60"/>
    </location>
</feature>
<protein>
    <submittedName>
        <fullName evidence="9">Potassium uptake transporter, transmembrane subunit, TrkH</fullName>
    </submittedName>
</protein>
<feature type="transmembrane region" description="Helical" evidence="8">
    <location>
        <begin position="130"/>
        <end position="152"/>
    </location>
</feature>
<keyword evidence="7 8" id="KW-0472">Membrane</keyword>
<name>K2GLG5_9RHOB</name>
<keyword evidence="3" id="KW-1003">Cell membrane</keyword>
<dbReference type="RefSeq" id="WP_007427460.1">
    <property type="nucleotide sequence ID" value="NZ_AMGO01000052.1"/>
</dbReference>
<keyword evidence="10" id="KW-1185">Reference proteome</keyword>
<feature type="transmembrane region" description="Helical" evidence="8">
    <location>
        <begin position="72"/>
        <end position="91"/>
    </location>
</feature>
<dbReference type="AlphaFoldDB" id="K2GLG5"/>
<evidence type="ECO:0000256" key="6">
    <source>
        <dbReference type="ARBA" id="ARBA00023065"/>
    </source>
</evidence>
<dbReference type="InterPro" id="IPR003445">
    <property type="entry name" value="Cat_transpt"/>
</dbReference>
<evidence type="ECO:0000256" key="8">
    <source>
        <dbReference type="SAM" id="Phobius"/>
    </source>
</evidence>
<dbReference type="Proteomes" id="UP000006765">
    <property type="component" value="Unassembled WGS sequence"/>
</dbReference>
<keyword evidence="5 8" id="KW-1133">Transmembrane helix</keyword>
<evidence type="ECO:0000256" key="1">
    <source>
        <dbReference type="ARBA" id="ARBA00004651"/>
    </source>
</evidence>
<accession>K2GLG5</accession>
<feature type="transmembrane region" description="Helical" evidence="8">
    <location>
        <begin position="7"/>
        <end position="28"/>
    </location>
</feature>
<feature type="transmembrane region" description="Helical" evidence="8">
    <location>
        <begin position="414"/>
        <end position="437"/>
    </location>
</feature>
<evidence type="ECO:0000256" key="3">
    <source>
        <dbReference type="ARBA" id="ARBA00022475"/>
    </source>
</evidence>
<feature type="transmembrane region" description="Helical" evidence="8">
    <location>
        <begin position="242"/>
        <end position="261"/>
    </location>
</feature>
<keyword evidence="4 8" id="KW-0812">Transmembrane</keyword>
<reference evidence="9 10" key="1">
    <citation type="journal article" date="2012" name="J. Bacteriol.">
        <title>Draft Genome Sequence of Oceaniovalibus guishaninsula JLT2003T.</title>
        <authorList>
            <person name="Tang K."/>
            <person name="Liu K."/>
            <person name="Jiao N."/>
        </authorList>
    </citation>
    <scope>NUCLEOTIDE SEQUENCE [LARGE SCALE GENOMIC DNA]</scope>
    <source>
        <strain evidence="9 10">JLT2003</strain>
    </source>
</reference>
<dbReference type="eggNOG" id="COG0168">
    <property type="taxonomic scope" value="Bacteria"/>
</dbReference>
<feature type="transmembrane region" description="Helical" evidence="8">
    <location>
        <begin position="320"/>
        <end position="341"/>
    </location>
</feature>
<dbReference type="GO" id="GO:0005886">
    <property type="term" value="C:plasma membrane"/>
    <property type="evidence" value="ECO:0007669"/>
    <property type="project" value="UniProtKB-SubCell"/>
</dbReference>
<dbReference type="STRING" id="1231392.OCGS_2308"/>
<dbReference type="PATRIC" id="fig|1231392.3.peg.2320"/>
<comment type="subcellular location">
    <subcellularLocation>
        <location evidence="1">Cell membrane</location>
        <topology evidence="1">Multi-pass membrane protein</topology>
    </subcellularLocation>
</comment>
<dbReference type="OrthoDB" id="7818483at2"/>
<evidence type="ECO:0000256" key="4">
    <source>
        <dbReference type="ARBA" id="ARBA00022692"/>
    </source>
</evidence>
<feature type="transmembrane region" description="Helical" evidence="8">
    <location>
        <begin position="353"/>
        <end position="372"/>
    </location>
</feature>
<gene>
    <name evidence="9" type="ORF">OCGS_2308</name>
</gene>
<feature type="transmembrane region" description="Helical" evidence="8">
    <location>
        <begin position="282"/>
        <end position="300"/>
    </location>
</feature>
<dbReference type="PANTHER" id="PTHR32024:SF3">
    <property type="entry name" value="TRK SYSTEM POTASSIUM UPTAKE PROTEIN"/>
    <property type="match status" value="1"/>
</dbReference>
<organism evidence="9 10">
    <name type="scientific">Oceaniovalibus guishaninsula JLT2003</name>
    <dbReference type="NCBI Taxonomy" id="1231392"/>
    <lineage>
        <taxon>Bacteria</taxon>
        <taxon>Pseudomonadati</taxon>
        <taxon>Pseudomonadota</taxon>
        <taxon>Alphaproteobacteria</taxon>
        <taxon>Rhodobacterales</taxon>
        <taxon>Roseobacteraceae</taxon>
        <taxon>Oceaniovalibus</taxon>
    </lineage>
</organism>
<feature type="transmembrane region" description="Helical" evidence="8">
    <location>
        <begin position="97"/>
        <end position="118"/>
    </location>
</feature>
<comment type="caution">
    <text evidence="9">The sequence shown here is derived from an EMBL/GenBank/DDBJ whole genome shotgun (WGS) entry which is preliminary data.</text>
</comment>
<dbReference type="PANTHER" id="PTHR32024">
    <property type="entry name" value="TRK SYSTEM POTASSIUM UPTAKE PROTEIN TRKG-RELATED"/>
    <property type="match status" value="1"/>
</dbReference>
<dbReference type="GO" id="GO:0030001">
    <property type="term" value="P:metal ion transport"/>
    <property type="evidence" value="ECO:0007669"/>
    <property type="project" value="UniProtKB-ARBA"/>
</dbReference>
<evidence type="ECO:0000256" key="5">
    <source>
        <dbReference type="ARBA" id="ARBA00022989"/>
    </source>
</evidence>
<proteinExistence type="predicted"/>
<feature type="transmembrane region" description="Helical" evidence="8">
    <location>
        <begin position="475"/>
        <end position="498"/>
    </location>
</feature>
<evidence type="ECO:0000313" key="10">
    <source>
        <dbReference type="Proteomes" id="UP000006765"/>
    </source>
</evidence>
<keyword evidence="2" id="KW-0813">Transport</keyword>
<evidence type="ECO:0000256" key="2">
    <source>
        <dbReference type="ARBA" id="ARBA00022448"/>
    </source>
</evidence>
<dbReference type="Pfam" id="PF02386">
    <property type="entry name" value="TrkH"/>
    <property type="match status" value="1"/>
</dbReference>